<keyword evidence="1 5" id="KW-0597">Phosphoprotein</keyword>
<feature type="transmembrane region" description="Helical" evidence="6">
    <location>
        <begin position="147"/>
        <end position="170"/>
    </location>
</feature>
<name>A0ABV6ME36_9ACTN</name>
<keyword evidence="3" id="KW-0238">DNA-binding</keyword>
<dbReference type="Pfam" id="PF13687">
    <property type="entry name" value="DUF4153"/>
    <property type="match status" value="1"/>
</dbReference>
<dbReference type="Proteomes" id="UP001589867">
    <property type="component" value="Unassembled WGS sequence"/>
</dbReference>
<feature type="domain" description="Response regulatory" evidence="7">
    <location>
        <begin position="5"/>
        <end position="118"/>
    </location>
</feature>
<keyword evidence="6" id="KW-1133">Transmembrane helix</keyword>
<proteinExistence type="predicted"/>
<keyword evidence="9" id="KW-1185">Reference proteome</keyword>
<reference evidence="8 9" key="1">
    <citation type="submission" date="2024-09" db="EMBL/GenBank/DDBJ databases">
        <authorList>
            <person name="Sun Q."/>
            <person name="Mori K."/>
        </authorList>
    </citation>
    <scope>NUCLEOTIDE SEQUENCE [LARGE SCALE GENOMIC DNA]</scope>
    <source>
        <strain evidence="8 9">TBRC 3947</strain>
    </source>
</reference>
<evidence type="ECO:0000256" key="4">
    <source>
        <dbReference type="ARBA" id="ARBA00023163"/>
    </source>
</evidence>
<dbReference type="PROSITE" id="PS50110">
    <property type="entry name" value="RESPONSE_REGULATORY"/>
    <property type="match status" value="1"/>
</dbReference>
<comment type="caution">
    <text evidence="8">The sequence shown here is derived from an EMBL/GenBank/DDBJ whole genome shotgun (WGS) entry which is preliminary data.</text>
</comment>
<dbReference type="EMBL" id="JBHLUH010000077">
    <property type="protein sequence ID" value="MFC0532991.1"/>
    <property type="molecule type" value="Genomic_DNA"/>
</dbReference>
<keyword evidence="4" id="KW-0804">Transcription</keyword>
<dbReference type="PANTHER" id="PTHR48111:SF4">
    <property type="entry name" value="DNA-BINDING DUAL TRANSCRIPTIONAL REGULATOR OMPR"/>
    <property type="match status" value="1"/>
</dbReference>
<dbReference type="InterPro" id="IPR039420">
    <property type="entry name" value="WalR-like"/>
</dbReference>
<protein>
    <submittedName>
        <fullName evidence="8">DUF4153 domain-containing protein</fullName>
    </submittedName>
</protein>
<dbReference type="PANTHER" id="PTHR48111">
    <property type="entry name" value="REGULATOR OF RPOS"/>
    <property type="match status" value="1"/>
</dbReference>
<evidence type="ECO:0000313" key="9">
    <source>
        <dbReference type="Proteomes" id="UP001589867"/>
    </source>
</evidence>
<gene>
    <name evidence="8" type="ORF">ACFFIA_35775</name>
</gene>
<dbReference type="SMART" id="SM00448">
    <property type="entry name" value="REC"/>
    <property type="match status" value="1"/>
</dbReference>
<evidence type="ECO:0000313" key="8">
    <source>
        <dbReference type="EMBL" id="MFC0532991.1"/>
    </source>
</evidence>
<evidence type="ECO:0000256" key="1">
    <source>
        <dbReference type="ARBA" id="ARBA00022553"/>
    </source>
</evidence>
<evidence type="ECO:0000256" key="6">
    <source>
        <dbReference type="SAM" id="Phobius"/>
    </source>
</evidence>
<evidence type="ECO:0000259" key="7">
    <source>
        <dbReference type="PROSITE" id="PS50110"/>
    </source>
</evidence>
<dbReference type="InterPro" id="IPR011006">
    <property type="entry name" value="CheY-like_superfamily"/>
</dbReference>
<accession>A0ABV6ME36</accession>
<evidence type="ECO:0000256" key="5">
    <source>
        <dbReference type="PROSITE-ProRule" id="PRU00169"/>
    </source>
</evidence>
<feature type="transmembrane region" description="Helical" evidence="6">
    <location>
        <begin position="111"/>
        <end position="135"/>
    </location>
</feature>
<evidence type="ECO:0000256" key="2">
    <source>
        <dbReference type="ARBA" id="ARBA00023015"/>
    </source>
</evidence>
<keyword evidence="6" id="KW-0812">Transmembrane</keyword>
<dbReference type="InterPro" id="IPR025291">
    <property type="entry name" value="DUF4153"/>
</dbReference>
<dbReference type="RefSeq" id="WP_377260061.1">
    <property type="nucleotide sequence ID" value="NZ_JBHLUH010000077.1"/>
</dbReference>
<dbReference type="CDD" id="cd17574">
    <property type="entry name" value="REC_OmpR"/>
    <property type="match status" value="1"/>
</dbReference>
<sequence>MSERRVLVVEDERTIADSVAARLRAEGFTVRIAADGPSAVEIAGQMRPDLVVLDVMLPGFDGLEVCRRIQAERPVPVLMLTARDDETDLLVGLAVGADDYLTKPFSMRDRLLVRVLLGGLAALCLVIVASALFRMHTYEEAYGFTRLRLLVSACVLWLGSVLVMVLVAGVRLRAGWLPQAAVGSGVAALVGLALLDPDHFIADRNVHRYEQTGRIDVAYLAELSADAVPALDRLPATLRTCALGDVARDLGQESDWRAWNLGTDRARHALGDHPDTSYPWSEACGPRRTAW</sequence>
<dbReference type="InterPro" id="IPR001789">
    <property type="entry name" value="Sig_transdc_resp-reg_receiver"/>
</dbReference>
<feature type="modified residue" description="4-aspartylphosphate" evidence="5">
    <location>
        <position position="54"/>
    </location>
</feature>
<organism evidence="8 9">
    <name type="scientific">Phytohabitans kaempferiae</name>
    <dbReference type="NCBI Taxonomy" id="1620943"/>
    <lineage>
        <taxon>Bacteria</taxon>
        <taxon>Bacillati</taxon>
        <taxon>Actinomycetota</taxon>
        <taxon>Actinomycetes</taxon>
        <taxon>Micromonosporales</taxon>
        <taxon>Micromonosporaceae</taxon>
    </lineage>
</organism>
<dbReference type="SUPFAM" id="SSF52172">
    <property type="entry name" value="CheY-like"/>
    <property type="match status" value="1"/>
</dbReference>
<keyword evidence="6" id="KW-0472">Membrane</keyword>
<keyword evidence="2" id="KW-0805">Transcription regulation</keyword>
<evidence type="ECO:0000256" key="3">
    <source>
        <dbReference type="ARBA" id="ARBA00023125"/>
    </source>
</evidence>
<dbReference type="Gene3D" id="3.40.50.2300">
    <property type="match status" value="1"/>
</dbReference>